<dbReference type="RefSeq" id="WP_144089042.1">
    <property type="nucleotide sequence ID" value="NZ_VMHE01000016.1"/>
</dbReference>
<feature type="transmembrane region" description="Helical" evidence="1">
    <location>
        <begin position="16"/>
        <end position="36"/>
    </location>
</feature>
<dbReference type="OrthoDB" id="2580477at2"/>
<sequence length="232" mass="26328">MIHILTREFLESFKSVRSILIILFITFVSYQSATFIDSNPGLIQEIVKIGGEEGTVYTAAIALIVLILGFLFVFATSHDLINKEIELKTMRLLVTKTSRVQIMVGKFLGTLLFWVATITISFAVIFIISGSWFLKDYFHSFVFLFYIVSFVVLVSTVFTKSKLTMFLGILFGIALPILGLASAVSNNWYLVPFKYLLPYRYLEGSIALMFVPIVIGAFYFLISVFIMQRKDL</sequence>
<protein>
    <submittedName>
        <fullName evidence="2">ABC transporter permease subunit</fullName>
    </submittedName>
</protein>
<evidence type="ECO:0000256" key="1">
    <source>
        <dbReference type="SAM" id="Phobius"/>
    </source>
</evidence>
<comment type="caution">
    <text evidence="2">The sequence shown here is derived from an EMBL/GenBank/DDBJ whole genome shotgun (WGS) entry which is preliminary data.</text>
</comment>
<dbReference type="GO" id="GO:0140359">
    <property type="term" value="F:ABC-type transporter activity"/>
    <property type="evidence" value="ECO:0007669"/>
    <property type="project" value="InterPro"/>
</dbReference>
<feature type="transmembrane region" description="Helical" evidence="1">
    <location>
        <begin position="111"/>
        <end position="134"/>
    </location>
</feature>
<evidence type="ECO:0000313" key="2">
    <source>
        <dbReference type="EMBL" id="TSJ63495.1"/>
    </source>
</evidence>
<keyword evidence="1" id="KW-1133">Transmembrane helix</keyword>
<feature type="transmembrane region" description="Helical" evidence="1">
    <location>
        <begin position="140"/>
        <end position="158"/>
    </location>
</feature>
<dbReference type="EMBL" id="VMHE01000016">
    <property type="protein sequence ID" value="TSJ63495.1"/>
    <property type="molecule type" value="Genomic_DNA"/>
</dbReference>
<dbReference type="GO" id="GO:0005886">
    <property type="term" value="C:plasma membrane"/>
    <property type="evidence" value="ECO:0007669"/>
    <property type="project" value="UniProtKB-SubCell"/>
</dbReference>
<organism evidence="2 3">
    <name type="scientific">Allobacillus salarius</name>
    <dbReference type="NCBI Taxonomy" id="1955272"/>
    <lineage>
        <taxon>Bacteria</taxon>
        <taxon>Bacillati</taxon>
        <taxon>Bacillota</taxon>
        <taxon>Bacilli</taxon>
        <taxon>Bacillales</taxon>
        <taxon>Bacillaceae</taxon>
        <taxon>Allobacillus</taxon>
    </lineage>
</organism>
<feature type="transmembrane region" description="Helical" evidence="1">
    <location>
        <begin position="165"/>
        <end position="185"/>
    </location>
</feature>
<proteinExistence type="predicted"/>
<keyword evidence="1" id="KW-0812">Transmembrane</keyword>
<dbReference type="Proteomes" id="UP000316425">
    <property type="component" value="Unassembled WGS sequence"/>
</dbReference>
<dbReference type="Pfam" id="PF12679">
    <property type="entry name" value="ABC2_membrane_2"/>
    <property type="match status" value="1"/>
</dbReference>
<keyword evidence="3" id="KW-1185">Reference proteome</keyword>
<evidence type="ECO:0000313" key="3">
    <source>
        <dbReference type="Proteomes" id="UP000316425"/>
    </source>
</evidence>
<accession>A0A556PGN7</accession>
<reference evidence="2 3" key="1">
    <citation type="submission" date="2019-07" db="EMBL/GenBank/DDBJ databases">
        <title>Allobacillus sp. nov. SKP isolated from shrimp paste of Euphausiacea.</title>
        <authorList>
            <person name="Kanchanasin P."/>
            <person name="Tanasupawat S."/>
            <person name="Shi W."/>
            <person name="Wu L."/>
            <person name="Ma J."/>
        </authorList>
    </citation>
    <scope>NUCLEOTIDE SEQUENCE [LARGE SCALE GENOMIC DNA]</scope>
    <source>
        <strain evidence="2 3">SKP4-8</strain>
    </source>
</reference>
<dbReference type="AlphaFoldDB" id="A0A556PGN7"/>
<name>A0A556PGN7_9BACI</name>
<feature type="transmembrane region" description="Helical" evidence="1">
    <location>
        <begin position="205"/>
        <end position="227"/>
    </location>
</feature>
<feature type="transmembrane region" description="Helical" evidence="1">
    <location>
        <begin position="56"/>
        <end position="81"/>
    </location>
</feature>
<gene>
    <name evidence="2" type="ORF">FPQ13_09165</name>
</gene>
<keyword evidence="1" id="KW-0472">Membrane</keyword>